<feature type="transmembrane region" description="Helical" evidence="1">
    <location>
        <begin position="143"/>
        <end position="162"/>
    </location>
</feature>
<protein>
    <submittedName>
        <fullName evidence="2">Uncharacterized protein</fullName>
    </submittedName>
</protein>
<feature type="transmembrane region" description="Helical" evidence="1">
    <location>
        <begin position="110"/>
        <end position="131"/>
    </location>
</feature>
<reference evidence="2" key="1">
    <citation type="submission" date="2021-06" db="EMBL/GenBank/DDBJ databases">
        <title>Parelaphostrongylus tenuis whole genome reference sequence.</title>
        <authorList>
            <person name="Garwood T.J."/>
            <person name="Larsen P.A."/>
            <person name="Fountain-Jones N.M."/>
            <person name="Garbe J.R."/>
            <person name="Macchietto M.G."/>
            <person name="Kania S.A."/>
            <person name="Gerhold R.W."/>
            <person name="Richards J.E."/>
            <person name="Wolf T.M."/>
        </authorList>
    </citation>
    <scope>NUCLEOTIDE SEQUENCE</scope>
    <source>
        <strain evidence="2">MNPRO001-30</strain>
        <tissue evidence="2">Meninges</tissue>
    </source>
</reference>
<dbReference type="Gene3D" id="1.20.1070.10">
    <property type="entry name" value="Rhodopsin 7-helix transmembrane proteins"/>
    <property type="match status" value="1"/>
</dbReference>
<name>A0AAD5MZ62_PARTN</name>
<keyword evidence="1" id="KW-0472">Membrane</keyword>
<feature type="transmembrane region" description="Helical" evidence="1">
    <location>
        <begin position="20"/>
        <end position="42"/>
    </location>
</feature>
<dbReference type="AlphaFoldDB" id="A0AAD5MZ62"/>
<dbReference type="PANTHER" id="PTHR46955:SF3">
    <property type="entry name" value="G_PROTEIN_RECEP_F1_2 DOMAIN-CONTAINING PROTEIN"/>
    <property type="match status" value="1"/>
</dbReference>
<dbReference type="EMBL" id="JAHQIW010003230">
    <property type="protein sequence ID" value="KAJ1357727.1"/>
    <property type="molecule type" value="Genomic_DNA"/>
</dbReference>
<dbReference type="PANTHER" id="PTHR46955">
    <property type="entry name" value="PROTEIN CBG01349-RELATED"/>
    <property type="match status" value="1"/>
</dbReference>
<dbReference type="InterPro" id="IPR019420">
    <property type="entry name" value="7TM_GPCR_serpentine_rcpt_Srbc"/>
</dbReference>
<evidence type="ECO:0000256" key="1">
    <source>
        <dbReference type="SAM" id="Phobius"/>
    </source>
</evidence>
<dbReference type="SUPFAM" id="SSF81321">
    <property type="entry name" value="Family A G protein-coupled receptor-like"/>
    <property type="match status" value="1"/>
</dbReference>
<keyword evidence="1" id="KW-1133">Transmembrane helix</keyword>
<evidence type="ECO:0000313" key="3">
    <source>
        <dbReference type="Proteomes" id="UP001196413"/>
    </source>
</evidence>
<dbReference type="Proteomes" id="UP001196413">
    <property type="component" value="Unassembled WGS sequence"/>
</dbReference>
<dbReference type="Pfam" id="PF10316">
    <property type="entry name" value="7TM_GPCR_Srbc"/>
    <property type="match status" value="1"/>
</dbReference>
<evidence type="ECO:0000313" key="2">
    <source>
        <dbReference type="EMBL" id="KAJ1357727.1"/>
    </source>
</evidence>
<keyword evidence="1" id="KW-0812">Transmembrane</keyword>
<organism evidence="2 3">
    <name type="scientific">Parelaphostrongylus tenuis</name>
    <name type="common">Meningeal worm</name>
    <dbReference type="NCBI Taxonomy" id="148309"/>
    <lineage>
        <taxon>Eukaryota</taxon>
        <taxon>Metazoa</taxon>
        <taxon>Ecdysozoa</taxon>
        <taxon>Nematoda</taxon>
        <taxon>Chromadorea</taxon>
        <taxon>Rhabditida</taxon>
        <taxon>Rhabditina</taxon>
        <taxon>Rhabditomorpha</taxon>
        <taxon>Strongyloidea</taxon>
        <taxon>Metastrongylidae</taxon>
        <taxon>Parelaphostrongylus</taxon>
    </lineage>
</organism>
<gene>
    <name evidence="2" type="ORF">KIN20_015929</name>
</gene>
<keyword evidence="3" id="KW-1185">Reference proteome</keyword>
<comment type="caution">
    <text evidence="2">The sequence shown here is derived from an EMBL/GenBank/DDBJ whole genome shotgun (WGS) entry which is preliminary data.</text>
</comment>
<proteinExistence type="predicted"/>
<dbReference type="InterPro" id="IPR052322">
    <property type="entry name" value="Mito_rRNA_Mtase_NSUN4"/>
</dbReference>
<accession>A0AAD5MZ62</accession>
<feature type="transmembrane region" description="Helical" evidence="1">
    <location>
        <begin position="62"/>
        <end position="83"/>
    </location>
</feature>
<sequence length="196" mass="21529">MALFFPILFRKLSSYPYARIALIFGFLLAVLDLALEFSFSPIKSSPNCPSQECFQDEDFSKYLGISNMVMGFSVIALTMLFLIKLRAMQRKPQPLEATEARGNRFKQANLNCIGILLTSLVVTLPSVVIGVSGKTIASAVGPFYFLSLLCAGLLSNIVHVALNKEMRDLTARFITAKGSASAPSARTITTRFMTQQ</sequence>